<keyword evidence="2" id="KW-1133">Transmembrane helix</keyword>
<evidence type="ECO:0000313" key="3">
    <source>
        <dbReference type="EMBL" id="MBB4887629.1"/>
    </source>
</evidence>
<accession>A0A7W7PF42</accession>
<dbReference type="InterPro" id="IPR050583">
    <property type="entry name" value="Mycobacterial_A85_antigen"/>
</dbReference>
<dbReference type="PANTHER" id="PTHR48098:SF1">
    <property type="entry name" value="DIACYLGLYCEROL ACYLTRANSFERASE_MYCOLYLTRANSFERASE AG85A"/>
    <property type="match status" value="1"/>
</dbReference>
<dbReference type="RefSeq" id="WP_184734628.1">
    <property type="nucleotide sequence ID" value="NZ_BMRW01000009.1"/>
</dbReference>
<dbReference type="Proteomes" id="UP000556436">
    <property type="component" value="Unassembled WGS sequence"/>
</dbReference>
<organism evidence="3 4">
    <name type="scientific">Streptomyces netropsis</name>
    <name type="common">Streptoverticillium netropsis</name>
    <dbReference type="NCBI Taxonomy" id="55404"/>
    <lineage>
        <taxon>Bacteria</taxon>
        <taxon>Bacillati</taxon>
        <taxon>Actinomycetota</taxon>
        <taxon>Actinomycetes</taxon>
        <taxon>Kitasatosporales</taxon>
        <taxon>Streptomycetaceae</taxon>
        <taxon>Streptomyces</taxon>
    </lineage>
</organism>
<dbReference type="GO" id="GO:0016747">
    <property type="term" value="F:acyltransferase activity, transferring groups other than amino-acyl groups"/>
    <property type="evidence" value="ECO:0007669"/>
    <property type="project" value="TreeGrafter"/>
</dbReference>
<evidence type="ECO:0000256" key="2">
    <source>
        <dbReference type="SAM" id="Phobius"/>
    </source>
</evidence>
<evidence type="ECO:0000256" key="1">
    <source>
        <dbReference type="SAM" id="MobiDB-lite"/>
    </source>
</evidence>
<sequence>MGLTSRSLLYAVAFAAVLCVGLMVWLWPRLSGRGPLPVLGRLGAIALTQLTLTAVLALAVNISMGPFYSSWNQLLGRVDKSPVNVTGFSRNGGYGTIGATKGGLVQPAGPNGLDKVHGLPKGPEDQVGKVQSVRIVGRRSNVINPAFVYLPPQYFQKQYERQRFPVMVAISGYPGGTVSLAQHLQVPQTAAKLQAEKQLQPTVIVMISPTIAPPRDTECVDVPDGPQAETFFTKDLPEALRSSYRVGRDASAWGALGYSSGGTCALELAMRAPDVYPTAAALSPDYRIKNDPTTGNLFGSGEKGKQRQREHDLIWRLENMPVPRASVLVASSEKGEKNFGDTKKFLDAVKPPMTKASIILPEGSHHFTTWRREIMPAMKWMGEQLTFPQDVVDNRKPSDRHDPSKKDAGKKDSDKKAESGSDGRSEKKDPVSVTQDDAKRNEQAENGRAANGQAADAQDGDEPAGAEQEE</sequence>
<comment type="caution">
    <text evidence="3">The sequence shown here is derived from an EMBL/GenBank/DDBJ whole genome shotgun (WGS) entry which is preliminary data.</text>
</comment>
<keyword evidence="2" id="KW-0472">Membrane</keyword>
<dbReference type="InterPro" id="IPR000801">
    <property type="entry name" value="Esterase-like"/>
</dbReference>
<dbReference type="SUPFAM" id="SSF53474">
    <property type="entry name" value="alpha/beta-Hydrolases"/>
    <property type="match status" value="1"/>
</dbReference>
<evidence type="ECO:0000313" key="4">
    <source>
        <dbReference type="Proteomes" id="UP000556436"/>
    </source>
</evidence>
<dbReference type="AlphaFoldDB" id="A0A7W7PF42"/>
<reference evidence="3 4" key="1">
    <citation type="submission" date="2020-08" db="EMBL/GenBank/DDBJ databases">
        <title>Genomic Encyclopedia of Type Strains, Phase III (KMG-III): the genomes of soil and plant-associated and newly described type strains.</title>
        <authorList>
            <person name="Whitman W."/>
        </authorList>
    </citation>
    <scope>NUCLEOTIDE SEQUENCE [LARGE SCALE GENOMIC DNA]</scope>
    <source>
        <strain evidence="3 4">CECT 3265</strain>
    </source>
</reference>
<keyword evidence="4" id="KW-1185">Reference proteome</keyword>
<keyword evidence="2" id="KW-0812">Transmembrane</keyword>
<feature type="transmembrane region" description="Helical" evidence="2">
    <location>
        <begin position="7"/>
        <end position="27"/>
    </location>
</feature>
<dbReference type="PANTHER" id="PTHR48098">
    <property type="entry name" value="ENTEROCHELIN ESTERASE-RELATED"/>
    <property type="match status" value="1"/>
</dbReference>
<feature type="region of interest" description="Disordered" evidence="1">
    <location>
        <begin position="388"/>
        <end position="470"/>
    </location>
</feature>
<gene>
    <name evidence="3" type="ORF">FHS38_003683</name>
</gene>
<feature type="compositionally biased region" description="Basic and acidic residues" evidence="1">
    <location>
        <begin position="392"/>
        <end position="445"/>
    </location>
</feature>
<protein>
    <submittedName>
        <fullName evidence="3">Uncharacterized protein</fullName>
    </submittedName>
</protein>
<dbReference type="InterPro" id="IPR029058">
    <property type="entry name" value="AB_hydrolase_fold"/>
</dbReference>
<proteinExistence type="predicted"/>
<feature type="compositionally biased region" description="Acidic residues" evidence="1">
    <location>
        <begin position="458"/>
        <end position="470"/>
    </location>
</feature>
<name>A0A7W7PF42_STRNE</name>
<dbReference type="Pfam" id="PF00756">
    <property type="entry name" value="Esterase"/>
    <property type="match status" value="1"/>
</dbReference>
<dbReference type="Gene3D" id="3.40.50.1820">
    <property type="entry name" value="alpha/beta hydrolase"/>
    <property type="match status" value="1"/>
</dbReference>
<dbReference type="EMBL" id="JACHJG010000007">
    <property type="protein sequence ID" value="MBB4887629.1"/>
    <property type="molecule type" value="Genomic_DNA"/>
</dbReference>